<feature type="domain" description="CBS" evidence="12">
    <location>
        <begin position="662"/>
        <end position="728"/>
    </location>
</feature>
<dbReference type="Gene3D" id="3.10.580.10">
    <property type="entry name" value="CBS-domain"/>
    <property type="match status" value="1"/>
</dbReference>
<evidence type="ECO:0000256" key="10">
    <source>
        <dbReference type="PROSITE-ProRule" id="PRU00703"/>
    </source>
</evidence>
<evidence type="ECO:0000313" key="13">
    <source>
        <dbReference type="EMBL" id="KAK6184740.1"/>
    </source>
</evidence>
<dbReference type="GO" id="GO:0005765">
    <property type="term" value="C:lysosomal membrane"/>
    <property type="evidence" value="ECO:0007669"/>
    <property type="project" value="TreeGrafter"/>
</dbReference>
<feature type="transmembrane region" description="Helical" evidence="11">
    <location>
        <begin position="321"/>
        <end position="344"/>
    </location>
</feature>
<feature type="transmembrane region" description="Helical" evidence="11">
    <location>
        <begin position="399"/>
        <end position="425"/>
    </location>
</feature>
<protein>
    <recommendedName>
        <fullName evidence="11">Chloride channel protein</fullName>
    </recommendedName>
</protein>
<evidence type="ECO:0000256" key="6">
    <source>
        <dbReference type="ARBA" id="ARBA00023065"/>
    </source>
</evidence>
<evidence type="ECO:0000256" key="1">
    <source>
        <dbReference type="ARBA" id="ARBA00004141"/>
    </source>
</evidence>
<dbReference type="SUPFAM" id="SSF54631">
    <property type="entry name" value="CBS-domain pair"/>
    <property type="match status" value="1"/>
</dbReference>
<feature type="transmembrane region" description="Helical" evidence="11">
    <location>
        <begin position="608"/>
        <end position="625"/>
    </location>
</feature>
<keyword evidence="3 11" id="KW-0812">Transmembrane</keyword>
<comment type="subcellular location">
    <subcellularLocation>
        <location evidence="1 11">Membrane</location>
        <topology evidence="1 11">Multi-pass membrane protein</topology>
    </subcellularLocation>
</comment>
<dbReference type="PANTHER" id="PTHR11689">
    <property type="entry name" value="CHLORIDE CHANNEL PROTEIN CLC FAMILY MEMBER"/>
    <property type="match status" value="1"/>
</dbReference>
<keyword evidence="14" id="KW-1185">Reference proteome</keyword>
<keyword evidence="8 11" id="KW-0472">Membrane</keyword>
<dbReference type="EMBL" id="JAZGQO010000006">
    <property type="protein sequence ID" value="KAK6184740.1"/>
    <property type="molecule type" value="Genomic_DNA"/>
</dbReference>
<dbReference type="SMART" id="SM00116">
    <property type="entry name" value="CBS"/>
    <property type="match status" value="2"/>
</dbReference>
<evidence type="ECO:0000256" key="7">
    <source>
        <dbReference type="ARBA" id="ARBA00023122"/>
    </source>
</evidence>
<evidence type="ECO:0000256" key="2">
    <source>
        <dbReference type="ARBA" id="ARBA00022448"/>
    </source>
</evidence>
<proteinExistence type="inferred from homology"/>
<dbReference type="InterPro" id="IPR046342">
    <property type="entry name" value="CBS_dom_sf"/>
</dbReference>
<feature type="transmembrane region" description="Helical" evidence="11">
    <location>
        <begin position="580"/>
        <end position="602"/>
    </location>
</feature>
<name>A0AAN8Q7W3_PATCE</name>
<dbReference type="Gene3D" id="1.10.3080.10">
    <property type="entry name" value="Clc chloride channel"/>
    <property type="match status" value="1"/>
</dbReference>
<evidence type="ECO:0000256" key="3">
    <source>
        <dbReference type="ARBA" id="ARBA00022692"/>
    </source>
</evidence>
<evidence type="ECO:0000256" key="5">
    <source>
        <dbReference type="ARBA" id="ARBA00022989"/>
    </source>
</evidence>
<feature type="transmembrane region" description="Helical" evidence="11">
    <location>
        <begin position="545"/>
        <end position="568"/>
    </location>
</feature>
<keyword evidence="9 11" id="KW-0868">Chloride</keyword>
<evidence type="ECO:0000313" key="14">
    <source>
        <dbReference type="Proteomes" id="UP001347796"/>
    </source>
</evidence>
<dbReference type="CDD" id="cd04591">
    <property type="entry name" value="CBS_pair_voltage-gated_CLC_euk_bac"/>
    <property type="match status" value="1"/>
</dbReference>
<evidence type="ECO:0000256" key="9">
    <source>
        <dbReference type="ARBA" id="ARBA00023214"/>
    </source>
</evidence>
<gene>
    <name evidence="13" type="ORF">SNE40_007144</name>
</gene>
<feature type="transmembrane region" description="Helical" evidence="11">
    <location>
        <begin position="516"/>
        <end position="539"/>
    </location>
</feature>
<keyword evidence="2 11" id="KW-0813">Transport</keyword>
<accession>A0AAN8Q7W3</accession>
<reference evidence="13 14" key="1">
    <citation type="submission" date="2024-01" db="EMBL/GenBank/DDBJ databases">
        <title>The genome of the rayed Mediterranean limpet Patella caerulea (Linnaeus, 1758).</title>
        <authorList>
            <person name="Anh-Thu Weber A."/>
            <person name="Halstead-Nussloch G."/>
        </authorList>
    </citation>
    <scope>NUCLEOTIDE SEQUENCE [LARGE SCALE GENOMIC DNA]</scope>
    <source>
        <strain evidence="13">AATW-2023a</strain>
        <tissue evidence="13">Whole specimen</tissue>
    </source>
</reference>
<dbReference type="PROSITE" id="PS51371">
    <property type="entry name" value="CBS"/>
    <property type="match status" value="2"/>
</dbReference>
<evidence type="ECO:0000256" key="8">
    <source>
        <dbReference type="ARBA" id="ARBA00023136"/>
    </source>
</evidence>
<dbReference type="InterPro" id="IPR014743">
    <property type="entry name" value="Cl-channel_core"/>
</dbReference>
<evidence type="ECO:0000259" key="12">
    <source>
        <dbReference type="PROSITE" id="PS51371"/>
    </source>
</evidence>
<comment type="caution">
    <text evidence="13">The sequence shown here is derived from an EMBL/GenBank/DDBJ whole genome shotgun (WGS) entry which is preliminary data.</text>
</comment>
<feature type="transmembrane region" description="Helical" evidence="11">
    <location>
        <begin position="254"/>
        <end position="275"/>
    </location>
</feature>
<dbReference type="GO" id="GO:0005254">
    <property type="term" value="F:chloride channel activity"/>
    <property type="evidence" value="ECO:0007669"/>
    <property type="project" value="UniProtKB-UniRule"/>
</dbReference>
<feature type="domain" description="CBS" evidence="12">
    <location>
        <begin position="774"/>
        <end position="831"/>
    </location>
</feature>
<keyword evidence="4" id="KW-0677">Repeat</keyword>
<dbReference type="PANTHER" id="PTHR11689:SF136">
    <property type="entry name" value="H(+)_CL(-) EXCHANGE TRANSPORTER 7"/>
    <property type="match status" value="1"/>
</dbReference>
<sequence>MASHANGDIPIIMETAIIDDDVEDETKGGIENSNGVENEKSVKFTVTRVKNDLNRVKSETEVSRLATRNQLTPFDFQDSASEPSDTLVQNSITALLSSKFRDISKRIRQYGDTPRFRKRLVSKWESLDYDLIESELQAQEEETNKSKKKLTLMFISRWIIMFAVGIGTALLAAGVQISVEIIAHEKFHLIQKYIDRCSTESCTLFLPIGIWVVINVVITLLGAALVTYVQPVAAGSGIPFIKSYLNGVRIPGLLNFRAFISKTLGVILSILGGLACGKEGPMAHSGGIMAAGFAKGRMRYGKKKEIKFYDAFRSDHEIRDFVAAGAASGVSAAFGAPVGGTLFSVEEAASFWNTELVWRVFFSAMVACFSTNFLLSAFEGHPTHLSSPGLVRFSTFQNLSFDLIEIPVFLVMAVIGGLAGALFVVLNYKLTVFRRKYIRRKWLKVLEAGIVSLAGALLAFLLMYSVDECTEVKHYSDHAITAQMFCKDKSHNSMSSLFLTTPEGCLKALLHDPHDAYGVIPLTVFIVVFFLLGVWTYGLSVSSGVFIPSLAIGAAWGRLIGLGVVELFPHHAKDVGKYALIGAASMLGGILRTTISLTVIIVECTGDISFGLPIMLTLMISKWVGDFFTTGLYDMNVEVSGIPLLSWEPPPLCENIKASEVMSQPVLSLHTEEKVGSILEILESETYGGFPVVETNPKYRQYYSGKLKGLILKNQLLVLLKKKIFAPEGMLPPGVNIRCKDFDNPYPVGQRLTLKDIEVTEEEKEHVIDLKPYMNFSPYTVGPSFSMPRVFKLFRGLGLRHLIVVNNNYEPVGMVTRKDLAKYRAESKRGMLKVEHLKIENV</sequence>
<comment type="similarity">
    <text evidence="11">Belongs to the chloride channel (TC 2.A.49) family.</text>
</comment>
<dbReference type="AlphaFoldDB" id="A0AAN8Q7W3"/>
<dbReference type="Pfam" id="PF00654">
    <property type="entry name" value="Voltage_CLC"/>
    <property type="match status" value="1"/>
</dbReference>
<dbReference type="Pfam" id="PF00571">
    <property type="entry name" value="CBS"/>
    <property type="match status" value="2"/>
</dbReference>
<dbReference type="PRINTS" id="PR00762">
    <property type="entry name" value="CLCHANNEL"/>
</dbReference>
<feature type="transmembrane region" description="Helical" evidence="11">
    <location>
        <begin position="445"/>
        <end position="466"/>
    </location>
</feature>
<dbReference type="Proteomes" id="UP001347796">
    <property type="component" value="Unassembled WGS sequence"/>
</dbReference>
<evidence type="ECO:0000256" key="4">
    <source>
        <dbReference type="ARBA" id="ARBA00022737"/>
    </source>
</evidence>
<dbReference type="InterPro" id="IPR001807">
    <property type="entry name" value="ClC"/>
</dbReference>
<keyword evidence="7 10" id="KW-0129">CBS domain</keyword>
<keyword evidence="5 11" id="KW-1133">Transmembrane helix</keyword>
<dbReference type="InterPro" id="IPR051280">
    <property type="entry name" value="Cl-channel/antiporter"/>
</dbReference>
<keyword evidence="6 11" id="KW-0406">Ion transport</keyword>
<organism evidence="13 14">
    <name type="scientific">Patella caerulea</name>
    <name type="common">Rayed Mediterranean limpet</name>
    <dbReference type="NCBI Taxonomy" id="87958"/>
    <lineage>
        <taxon>Eukaryota</taxon>
        <taxon>Metazoa</taxon>
        <taxon>Spiralia</taxon>
        <taxon>Lophotrochozoa</taxon>
        <taxon>Mollusca</taxon>
        <taxon>Gastropoda</taxon>
        <taxon>Patellogastropoda</taxon>
        <taxon>Patelloidea</taxon>
        <taxon>Patellidae</taxon>
        <taxon>Patella</taxon>
    </lineage>
</organism>
<feature type="transmembrane region" description="Helical" evidence="11">
    <location>
        <begin position="356"/>
        <end position="378"/>
    </location>
</feature>
<feature type="transmembrane region" description="Helical" evidence="11">
    <location>
        <begin position="208"/>
        <end position="233"/>
    </location>
</feature>
<dbReference type="InterPro" id="IPR000644">
    <property type="entry name" value="CBS_dom"/>
</dbReference>
<feature type="transmembrane region" description="Helical" evidence="11">
    <location>
        <begin position="158"/>
        <end position="179"/>
    </location>
</feature>
<evidence type="ECO:0000256" key="11">
    <source>
        <dbReference type="RuleBase" id="RU361221"/>
    </source>
</evidence>
<dbReference type="SUPFAM" id="SSF81340">
    <property type="entry name" value="Clc chloride channel"/>
    <property type="match status" value="1"/>
</dbReference>